<name>A0AAD4Z9T2_PRUDU</name>
<dbReference type="EMBL" id="JAJFAZ020000003">
    <property type="protein sequence ID" value="KAI5338185.1"/>
    <property type="molecule type" value="Genomic_DNA"/>
</dbReference>
<dbReference type="InterPro" id="IPR036397">
    <property type="entry name" value="RNaseH_sf"/>
</dbReference>
<dbReference type="AlphaFoldDB" id="A0AAD4Z9T2"/>
<evidence type="ECO:0000313" key="3">
    <source>
        <dbReference type="Proteomes" id="UP001054821"/>
    </source>
</evidence>
<reference evidence="2 3" key="1">
    <citation type="journal article" date="2022" name="G3 (Bethesda)">
        <title>Whole-genome sequence and methylome profiling of the almond [Prunus dulcis (Mill.) D.A. Webb] cultivar 'Nonpareil'.</title>
        <authorList>
            <person name="D'Amico-Willman K.M."/>
            <person name="Ouma W.Z."/>
            <person name="Meulia T."/>
            <person name="Sideli G.M."/>
            <person name="Gradziel T.M."/>
            <person name="Fresnedo-Ramirez J."/>
        </authorList>
    </citation>
    <scope>NUCLEOTIDE SEQUENCE [LARGE SCALE GENOMIC DNA]</scope>
    <source>
        <strain evidence="2">Clone GOH B32 T37-40</strain>
    </source>
</reference>
<sequence>MTQFQDIQIAHILRSENDKADALANLVASLSLPKERDIQVTVGERHLLPSTFDRLREKHEVNVVIVCEIEKGLDWHQSMIDFLQHGKLPTDPRKRVDVRHRANRFIYLNDTLYKRSFDGILLRCLSKQEATTALLETHGGVCGAHQSGPKLAAQLKRLGYYWPTMVQDAMKFSNNCKACQLHGDFIHQPPLPLHPTILSWPFYTWGLDVIGIIKTKSSCQHQYILAATDYFSKWAEPVPPKVVKAEDVANFIRTHIIHRYGVPSKIISDNALYFKCKTMVKLCDKYKIRHSFSASYNPKSNGQVEAFNMVLCNILKKMVSGTKKDCHERLSEALWAYKTTVRTTTGCTPYSKSMGQKQYYHWKSNYLL</sequence>
<gene>
    <name evidence="2" type="ORF">L3X38_017456</name>
</gene>
<dbReference type="PANTHER" id="PTHR48475">
    <property type="entry name" value="RIBONUCLEASE H"/>
    <property type="match status" value="1"/>
</dbReference>
<dbReference type="GO" id="GO:0015074">
    <property type="term" value="P:DNA integration"/>
    <property type="evidence" value="ECO:0007669"/>
    <property type="project" value="InterPro"/>
</dbReference>
<dbReference type="Proteomes" id="UP001054821">
    <property type="component" value="Chromosome 3"/>
</dbReference>
<organism evidence="2 3">
    <name type="scientific">Prunus dulcis</name>
    <name type="common">Almond</name>
    <name type="synonym">Amygdalus dulcis</name>
    <dbReference type="NCBI Taxonomy" id="3755"/>
    <lineage>
        <taxon>Eukaryota</taxon>
        <taxon>Viridiplantae</taxon>
        <taxon>Streptophyta</taxon>
        <taxon>Embryophyta</taxon>
        <taxon>Tracheophyta</taxon>
        <taxon>Spermatophyta</taxon>
        <taxon>Magnoliopsida</taxon>
        <taxon>eudicotyledons</taxon>
        <taxon>Gunneridae</taxon>
        <taxon>Pentapetalae</taxon>
        <taxon>rosids</taxon>
        <taxon>fabids</taxon>
        <taxon>Rosales</taxon>
        <taxon>Rosaceae</taxon>
        <taxon>Amygdaloideae</taxon>
        <taxon>Amygdaleae</taxon>
        <taxon>Prunus</taxon>
    </lineage>
</organism>
<protein>
    <recommendedName>
        <fullName evidence="1">Integrase catalytic domain-containing protein</fullName>
    </recommendedName>
</protein>
<dbReference type="InterPro" id="IPR001584">
    <property type="entry name" value="Integrase_cat-core"/>
</dbReference>
<keyword evidence="3" id="KW-1185">Reference proteome</keyword>
<feature type="domain" description="Integrase catalytic" evidence="1">
    <location>
        <begin position="197"/>
        <end position="357"/>
    </location>
</feature>
<proteinExistence type="predicted"/>
<accession>A0AAD4Z9T2</accession>
<comment type="caution">
    <text evidence="2">The sequence shown here is derived from an EMBL/GenBank/DDBJ whole genome shotgun (WGS) entry which is preliminary data.</text>
</comment>
<dbReference type="PANTHER" id="PTHR48475:SF1">
    <property type="entry name" value="RNASE H TYPE-1 DOMAIN-CONTAINING PROTEIN"/>
    <property type="match status" value="1"/>
</dbReference>
<dbReference type="Gene3D" id="3.30.420.10">
    <property type="entry name" value="Ribonuclease H-like superfamily/Ribonuclease H"/>
    <property type="match status" value="1"/>
</dbReference>
<dbReference type="PROSITE" id="PS50994">
    <property type="entry name" value="INTEGRASE"/>
    <property type="match status" value="1"/>
</dbReference>
<dbReference type="GO" id="GO:0003676">
    <property type="term" value="F:nucleic acid binding"/>
    <property type="evidence" value="ECO:0007669"/>
    <property type="project" value="InterPro"/>
</dbReference>
<dbReference type="Pfam" id="PF00665">
    <property type="entry name" value="rve"/>
    <property type="match status" value="1"/>
</dbReference>
<evidence type="ECO:0000313" key="2">
    <source>
        <dbReference type="EMBL" id="KAI5338185.1"/>
    </source>
</evidence>
<dbReference type="Gene3D" id="1.10.340.70">
    <property type="match status" value="1"/>
</dbReference>
<dbReference type="SUPFAM" id="SSF53098">
    <property type="entry name" value="Ribonuclease H-like"/>
    <property type="match status" value="1"/>
</dbReference>
<evidence type="ECO:0000259" key="1">
    <source>
        <dbReference type="PROSITE" id="PS50994"/>
    </source>
</evidence>
<dbReference type="Pfam" id="PF17921">
    <property type="entry name" value="Integrase_H2C2"/>
    <property type="match status" value="1"/>
</dbReference>
<dbReference type="InterPro" id="IPR012337">
    <property type="entry name" value="RNaseH-like_sf"/>
</dbReference>
<dbReference type="InterPro" id="IPR041588">
    <property type="entry name" value="Integrase_H2C2"/>
</dbReference>